<feature type="transmembrane region" description="Helical" evidence="14">
    <location>
        <begin position="386"/>
        <end position="404"/>
    </location>
</feature>
<dbReference type="PANTHER" id="PTHR48086:SF3">
    <property type="entry name" value="SODIUM_PROLINE SYMPORTER"/>
    <property type="match status" value="1"/>
</dbReference>
<evidence type="ECO:0000256" key="5">
    <source>
        <dbReference type="ARBA" id="ARBA00022692"/>
    </source>
</evidence>
<feature type="transmembrane region" description="Helical" evidence="14">
    <location>
        <begin position="75"/>
        <end position="100"/>
    </location>
</feature>
<feature type="transmembrane region" description="Helical" evidence="14">
    <location>
        <begin position="244"/>
        <end position="260"/>
    </location>
</feature>
<dbReference type="Gene3D" id="1.20.1730.10">
    <property type="entry name" value="Sodium/glucose cotransporter"/>
    <property type="match status" value="1"/>
</dbReference>
<evidence type="ECO:0000256" key="14">
    <source>
        <dbReference type="SAM" id="Phobius"/>
    </source>
</evidence>
<keyword evidence="6" id="KW-0769">Symport</keyword>
<accession>A0AAE3NZV0</accession>
<keyword evidence="4" id="KW-1003">Cell membrane</keyword>
<evidence type="ECO:0000256" key="13">
    <source>
        <dbReference type="RuleBase" id="RU362091"/>
    </source>
</evidence>
<keyword evidence="16" id="KW-1185">Reference proteome</keyword>
<keyword evidence="8" id="KW-0915">Sodium</keyword>
<evidence type="ECO:0000256" key="10">
    <source>
        <dbReference type="ARBA" id="ARBA00023136"/>
    </source>
</evidence>
<evidence type="ECO:0000256" key="2">
    <source>
        <dbReference type="ARBA" id="ARBA00006434"/>
    </source>
</evidence>
<dbReference type="GO" id="GO:0005886">
    <property type="term" value="C:plasma membrane"/>
    <property type="evidence" value="ECO:0007669"/>
    <property type="project" value="UniProtKB-SubCell"/>
</dbReference>
<dbReference type="GO" id="GO:0015293">
    <property type="term" value="F:symporter activity"/>
    <property type="evidence" value="ECO:0007669"/>
    <property type="project" value="UniProtKB-KW"/>
</dbReference>
<sequence length="506" mass="55433">MNLSATNEMIIATWILVILYALVILFFVIRGALKTKSISDYALGSINFSSIAVGLSLAASMTSAATFVINPGFIAYYGFSAVISFGFVLPIASLISLVVLTKSFRKHGTSVKALTLSQWMGSRYNSKGYSIFFAVLSLLLITFIVLINVGLTNVLSKALNVNQFNVLIFISVFIFGYMMFGGANSMVYTNTVQAIVMIAVAIIMLSSGSSYLSDGFNGLVNKLQAIDPKLVHLTNESSFLFRDYFEIFFTQIIIGVAIICQPHIITKSLLLKTESQVDKYLLTAVVIQFLFFIVVITGLWARLTFPDLTLNGSVLKVDQIISAYVVKKFSWFVGLIVIMGLLSAGISTIEGLIQSISTTITNDLIKPLLKNFIDVNADANARKFIIINRVVIIFIGFISFILSYQQLTNPKLSVGIFAQNGVYAFFAAAFVPIFFGMFLKNIKKQTVITASFTAIVVHFIFYYGQIKIPFTQATGENPGVAAAMAIASSLIVGGLLHFISRDKNEN</sequence>
<evidence type="ECO:0000256" key="7">
    <source>
        <dbReference type="ARBA" id="ARBA00022989"/>
    </source>
</evidence>
<gene>
    <name evidence="15" type="ORF">P0M35_06405</name>
</gene>
<dbReference type="EMBL" id="JARGDL010000006">
    <property type="protein sequence ID" value="MDF1611774.1"/>
    <property type="molecule type" value="Genomic_DNA"/>
</dbReference>
<evidence type="ECO:0000256" key="4">
    <source>
        <dbReference type="ARBA" id="ARBA00022475"/>
    </source>
</evidence>
<keyword evidence="9" id="KW-0406">Ion transport</keyword>
<dbReference type="RefSeq" id="WP_321535541.1">
    <property type="nucleotide sequence ID" value="NZ_JARGDL010000006.1"/>
</dbReference>
<dbReference type="InterPro" id="IPR001734">
    <property type="entry name" value="Na/solute_symporter"/>
</dbReference>
<comment type="caution">
    <text evidence="15">The sequence shown here is derived from an EMBL/GenBank/DDBJ whole genome shotgun (WGS) entry which is preliminary data.</text>
</comment>
<feature type="transmembrane region" description="Helical" evidence="14">
    <location>
        <begin position="129"/>
        <end position="151"/>
    </location>
</feature>
<protein>
    <submittedName>
        <fullName evidence="15">Sodium:solute symporter</fullName>
    </submittedName>
</protein>
<keyword evidence="3" id="KW-0813">Transport</keyword>
<evidence type="ECO:0000256" key="3">
    <source>
        <dbReference type="ARBA" id="ARBA00022448"/>
    </source>
</evidence>
<comment type="subcellular location">
    <subcellularLocation>
        <location evidence="1">Cell membrane</location>
        <topology evidence="1">Multi-pass membrane protein</topology>
    </subcellularLocation>
</comment>
<keyword evidence="7 14" id="KW-1133">Transmembrane helix</keyword>
<reference evidence="15" key="1">
    <citation type="submission" date="2023-03" db="EMBL/GenBank/DDBJ databases">
        <title>Stygiobacter electus gen. nov., sp. nov., facultatively anaerobic thermotolerant bacterium of the class Ignavibacteria from a well of Yessentuki mineral water deposit.</title>
        <authorList>
            <person name="Podosokorskaya O.A."/>
            <person name="Elcheninov A.G."/>
            <person name="Petrova N.F."/>
            <person name="Zavarzina D.G."/>
            <person name="Kublanov I.V."/>
            <person name="Merkel A.Y."/>
        </authorList>
    </citation>
    <scope>NUCLEOTIDE SEQUENCE</scope>
    <source>
        <strain evidence="15">09-Me</strain>
    </source>
</reference>
<evidence type="ECO:0000256" key="8">
    <source>
        <dbReference type="ARBA" id="ARBA00023053"/>
    </source>
</evidence>
<dbReference type="PANTHER" id="PTHR48086">
    <property type="entry name" value="SODIUM/PROLINE SYMPORTER-RELATED"/>
    <property type="match status" value="1"/>
</dbReference>
<comment type="catalytic activity">
    <reaction evidence="12">
        <text>L-proline(in) + Na(+)(in) = L-proline(out) + Na(+)(out)</text>
        <dbReference type="Rhea" id="RHEA:28967"/>
        <dbReference type="ChEBI" id="CHEBI:29101"/>
        <dbReference type="ChEBI" id="CHEBI:60039"/>
    </reaction>
</comment>
<dbReference type="InterPro" id="IPR050277">
    <property type="entry name" value="Sodium:Solute_Symporter"/>
</dbReference>
<dbReference type="InterPro" id="IPR038377">
    <property type="entry name" value="Na/Glc_symporter_sf"/>
</dbReference>
<feature type="transmembrane region" description="Helical" evidence="14">
    <location>
        <begin position="192"/>
        <end position="212"/>
    </location>
</feature>
<evidence type="ECO:0000256" key="6">
    <source>
        <dbReference type="ARBA" id="ARBA00022847"/>
    </source>
</evidence>
<keyword evidence="5 14" id="KW-0812">Transmembrane</keyword>
<feature type="transmembrane region" description="Helical" evidence="14">
    <location>
        <begin position="478"/>
        <end position="499"/>
    </location>
</feature>
<feature type="transmembrane region" description="Helical" evidence="14">
    <location>
        <begin position="45"/>
        <end position="69"/>
    </location>
</feature>
<feature type="transmembrane region" description="Helical" evidence="14">
    <location>
        <begin position="12"/>
        <end position="33"/>
    </location>
</feature>
<keyword evidence="11" id="KW-0739">Sodium transport</keyword>
<feature type="transmembrane region" description="Helical" evidence="14">
    <location>
        <begin position="163"/>
        <end position="180"/>
    </location>
</feature>
<dbReference type="GO" id="GO:0006814">
    <property type="term" value="P:sodium ion transport"/>
    <property type="evidence" value="ECO:0007669"/>
    <property type="project" value="UniProtKB-KW"/>
</dbReference>
<organism evidence="15 16">
    <name type="scientific">Stygiobacter electus</name>
    <dbReference type="NCBI Taxonomy" id="3032292"/>
    <lineage>
        <taxon>Bacteria</taxon>
        <taxon>Pseudomonadati</taxon>
        <taxon>Ignavibacteriota</taxon>
        <taxon>Ignavibacteria</taxon>
        <taxon>Ignavibacteriales</taxon>
        <taxon>Melioribacteraceae</taxon>
        <taxon>Stygiobacter</taxon>
    </lineage>
</organism>
<evidence type="ECO:0000313" key="15">
    <source>
        <dbReference type="EMBL" id="MDF1611774.1"/>
    </source>
</evidence>
<evidence type="ECO:0000313" key="16">
    <source>
        <dbReference type="Proteomes" id="UP001221302"/>
    </source>
</evidence>
<dbReference type="Proteomes" id="UP001221302">
    <property type="component" value="Unassembled WGS sequence"/>
</dbReference>
<dbReference type="PROSITE" id="PS50283">
    <property type="entry name" value="NA_SOLUT_SYMP_3"/>
    <property type="match status" value="1"/>
</dbReference>
<evidence type="ECO:0000256" key="12">
    <source>
        <dbReference type="ARBA" id="ARBA00033708"/>
    </source>
</evidence>
<comment type="similarity">
    <text evidence="2 13">Belongs to the sodium:solute symporter (SSF) (TC 2.A.21) family.</text>
</comment>
<feature type="transmembrane region" description="Helical" evidence="14">
    <location>
        <begin position="329"/>
        <end position="349"/>
    </location>
</feature>
<proteinExistence type="inferred from homology"/>
<dbReference type="Pfam" id="PF00474">
    <property type="entry name" value="SSF"/>
    <property type="match status" value="1"/>
</dbReference>
<feature type="transmembrane region" description="Helical" evidence="14">
    <location>
        <begin position="446"/>
        <end position="466"/>
    </location>
</feature>
<evidence type="ECO:0000256" key="1">
    <source>
        <dbReference type="ARBA" id="ARBA00004651"/>
    </source>
</evidence>
<feature type="transmembrane region" description="Helical" evidence="14">
    <location>
        <begin position="280"/>
        <end position="301"/>
    </location>
</feature>
<evidence type="ECO:0000256" key="11">
    <source>
        <dbReference type="ARBA" id="ARBA00023201"/>
    </source>
</evidence>
<keyword evidence="10 14" id="KW-0472">Membrane</keyword>
<dbReference type="AlphaFoldDB" id="A0AAE3NZV0"/>
<feature type="transmembrane region" description="Helical" evidence="14">
    <location>
        <begin position="416"/>
        <end position="439"/>
    </location>
</feature>
<name>A0AAE3NZV0_9BACT</name>
<evidence type="ECO:0000256" key="9">
    <source>
        <dbReference type="ARBA" id="ARBA00023065"/>
    </source>
</evidence>